<dbReference type="RefSeq" id="WP_013825377.1">
    <property type="nucleotide sequence ID" value="NC_015574.1"/>
</dbReference>
<dbReference type="eggNOG" id="arCOG12083">
    <property type="taxonomic scope" value="Archaea"/>
</dbReference>
<dbReference type="Proteomes" id="UP000009231">
    <property type="component" value="Chromosome"/>
</dbReference>
<evidence type="ECO:0000313" key="2">
    <source>
        <dbReference type="Proteomes" id="UP000009231"/>
    </source>
</evidence>
<accession>F6D1S2</accession>
<name>F6D1S2_METPW</name>
<keyword evidence="2" id="KW-1185">Reference proteome</keyword>
<dbReference type="KEGG" id="mew:MSWAN_0848"/>
<protein>
    <submittedName>
        <fullName evidence="1">Uncharacterized protein</fullName>
    </submittedName>
</protein>
<dbReference type="GeneID" id="68611001"/>
<evidence type="ECO:0000313" key="1">
    <source>
        <dbReference type="EMBL" id="AEG17875.1"/>
    </source>
</evidence>
<sequence>MIFSKKHLFIEKVHRHTEKRGATGIKNANPELIQFYEQAFKKMLKHAKPLTKEDILKQQCYIG</sequence>
<organism evidence="1 2">
    <name type="scientific">Methanobacterium paludis (strain DSM 25820 / JCM 18151 / SWAN1)</name>
    <dbReference type="NCBI Taxonomy" id="868131"/>
    <lineage>
        <taxon>Archaea</taxon>
        <taxon>Methanobacteriati</taxon>
        <taxon>Methanobacteriota</taxon>
        <taxon>Methanomada group</taxon>
        <taxon>Methanobacteria</taxon>
        <taxon>Methanobacteriales</taxon>
        <taxon>Methanobacteriaceae</taxon>
        <taxon>Methanobacterium</taxon>
    </lineage>
</organism>
<dbReference type="AlphaFoldDB" id="F6D1S2"/>
<reference evidence="1 2" key="1">
    <citation type="journal article" date="2014" name="Int. J. Syst. Evol. Microbiol.">
        <title>Methanobacterium paludis sp. nov. and a novel strain of Methanobacterium lacus isolated from northern peatlands.</title>
        <authorList>
            <person name="Cadillo-Quiroz H."/>
            <person name="Brauer S.L."/>
            <person name="Goodson N."/>
            <person name="Yavitt J.B."/>
            <person name="Zinder S.H."/>
        </authorList>
    </citation>
    <scope>NUCLEOTIDE SEQUENCE [LARGE SCALE GENOMIC DNA]</scope>
    <source>
        <strain evidence="2">DSM 25820 / JCM 18151 / SWAN1</strain>
    </source>
</reference>
<dbReference type="HOGENOM" id="CLU_2875114_0_0_2"/>
<proteinExistence type="predicted"/>
<dbReference type="EMBL" id="CP002772">
    <property type="protein sequence ID" value="AEG17875.1"/>
    <property type="molecule type" value="Genomic_DNA"/>
</dbReference>
<gene>
    <name evidence="1" type="ordered locus">MSWAN_0848</name>
</gene>